<feature type="region of interest" description="Disordered" evidence="1">
    <location>
        <begin position="295"/>
        <end position="384"/>
    </location>
</feature>
<name>A0A816Z4P7_9BILA</name>
<organism evidence="2 3">
    <name type="scientific">Rotaria magnacalcarata</name>
    <dbReference type="NCBI Taxonomy" id="392030"/>
    <lineage>
        <taxon>Eukaryota</taxon>
        <taxon>Metazoa</taxon>
        <taxon>Spiralia</taxon>
        <taxon>Gnathifera</taxon>
        <taxon>Rotifera</taxon>
        <taxon>Eurotatoria</taxon>
        <taxon>Bdelloidea</taxon>
        <taxon>Philodinida</taxon>
        <taxon>Philodinidae</taxon>
        <taxon>Rotaria</taxon>
    </lineage>
</organism>
<dbReference type="Proteomes" id="UP000663887">
    <property type="component" value="Unassembled WGS sequence"/>
</dbReference>
<feature type="region of interest" description="Disordered" evidence="1">
    <location>
        <begin position="488"/>
        <end position="518"/>
    </location>
</feature>
<dbReference type="AlphaFoldDB" id="A0A816Z4P7"/>
<gene>
    <name evidence="2" type="ORF">XDN619_LOCUS32206</name>
</gene>
<feature type="compositionally biased region" description="Basic and acidic residues" evidence="1">
    <location>
        <begin position="353"/>
        <end position="364"/>
    </location>
</feature>
<protein>
    <submittedName>
        <fullName evidence="2">Uncharacterized protein</fullName>
    </submittedName>
</protein>
<feature type="compositionally biased region" description="Low complexity" evidence="1">
    <location>
        <begin position="502"/>
        <end position="514"/>
    </location>
</feature>
<comment type="caution">
    <text evidence="2">The sequence shown here is derived from an EMBL/GenBank/DDBJ whole genome shotgun (WGS) entry which is preliminary data.</text>
</comment>
<evidence type="ECO:0000313" key="3">
    <source>
        <dbReference type="Proteomes" id="UP000663887"/>
    </source>
</evidence>
<feature type="compositionally biased region" description="Low complexity" evidence="1">
    <location>
        <begin position="252"/>
        <end position="272"/>
    </location>
</feature>
<feature type="region of interest" description="Disordered" evidence="1">
    <location>
        <begin position="399"/>
        <end position="432"/>
    </location>
</feature>
<proteinExistence type="predicted"/>
<reference evidence="2" key="1">
    <citation type="submission" date="2021-02" db="EMBL/GenBank/DDBJ databases">
        <authorList>
            <person name="Nowell W R."/>
        </authorList>
    </citation>
    <scope>NUCLEOTIDE SEQUENCE</scope>
</reference>
<sequence>MTMAAATSSFATFDSSIPPSSAMFRMSNNPTLPRQNHGFFTAPTNPAGPRHGHCLDDMDILTLKRQYANIDLFDQSTLSNSAEDLSQLERAYHCDVFDQDENDIDDDDIPYDDGAGYDYNLIIQERLKKVNEEFEHDQTPVELKHPQRVSFDSVVKALDIVQDPAELEHETGVIQQSISPVPEEPSATIASPRSDTSSHEYTVPLNDTQPRDGLTLLQQIKALQFHSEHTTSGPWATTIDDSSVLSCTLNGSSSDTQDTSQITPNSASSKKSMVVAVNGRFDLQDEDDYIAQYQVKPTNDRDHSSKTTNKVTFLPVPPTEPKSRQDLPPRPYPVRPKSSDSGKRTDVNSAKLSTDKKNKTDTTNRQRPKSAGVSKNTEMFVEKPSSGVDFRELLRKAADKKRRELREERRKKEEAEEKRQKELAKAEESYKRWLQEKDTERKRIIEEKRLEKEEQEARQVEEQKQFAELREKKYKEWLGRKDEQARMANEFQKLKADDNEMLSGGSTSSLQNSSKDGDHRAFQRWLRRKYEQSMAEKRQLRLEAKYQRRRQRRSIKRNRLQLDLQLAKSFGYS</sequence>
<dbReference type="EMBL" id="CAJNRG010016037">
    <property type="protein sequence ID" value="CAF2189564.1"/>
    <property type="molecule type" value="Genomic_DNA"/>
</dbReference>
<feature type="region of interest" description="Disordered" evidence="1">
    <location>
        <begin position="171"/>
        <end position="210"/>
    </location>
</feature>
<evidence type="ECO:0000256" key="1">
    <source>
        <dbReference type="SAM" id="MobiDB-lite"/>
    </source>
</evidence>
<feature type="region of interest" description="Disordered" evidence="1">
    <location>
        <begin position="249"/>
        <end position="272"/>
    </location>
</feature>
<accession>A0A816Z4P7</accession>
<evidence type="ECO:0000313" key="2">
    <source>
        <dbReference type="EMBL" id="CAF2189564.1"/>
    </source>
</evidence>
<feature type="compositionally biased region" description="Basic and acidic residues" evidence="1">
    <location>
        <begin position="337"/>
        <end position="346"/>
    </location>
</feature>